<evidence type="ECO:0000313" key="2">
    <source>
        <dbReference type="EMBL" id="KIM54211.1"/>
    </source>
</evidence>
<reference evidence="2 3" key="1">
    <citation type="submission" date="2014-04" db="EMBL/GenBank/DDBJ databases">
        <authorList>
            <consortium name="DOE Joint Genome Institute"/>
            <person name="Kuo A."/>
            <person name="Kohler A."/>
            <person name="Nagy L.G."/>
            <person name="Floudas D."/>
            <person name="Copeland A."/>
            <person name="Barry K.W."/>
            <person name="Cichocki N."/>
            <person name="Veneault-Fourrey C."/>
            <person name="LaButti K."/>
            <person name="Lindquist E.A."/>
            <person name="Lipzen A."/>
            <person name="Lundell T."/>
            <person name="Morin E."/>
            <person name="Murat C."/>
            <person name="Sun H."/>
            <person name="Tunlid A."/>
            <person name="Henrissat B."/>
            <person name="Grigoriev I.V."/>
            <person name="Hibbett D.S."/>
            <person name="Martin F."/>
            <person name="Nordberg H.P."/>
            <person name="Cantor M.N."/>
            <person name="Hua S.X."/>
        </authorList>
    </citation>
    <scope>NUCLEOTIDE SEQUENCE [LARGE SCALE GENOMIC DNA]</scope>
    <source>
        <strain evidence="2 3">Foug A</strain>
    </source>
</reference>
<feature type="region of interest" description="Disordered" evidence="1">
    <location>
        <begin position="1"/>
        <end position="82"/>
    </location>
</feature>
<protein>
    <submittedName>
        <fullName evidence="2">Uncharacterized protein</fullName>
    </submittedName>
</protein>
<name>A0A0C3DDQ6_9AGAM</name>
<dbReference type="STRING" id="1036808.A0A0C3DDQ6"/>
<accession>A0A0C3DDQ6</accession>
<evidence type="ECO:0000256" key="1">
    <source>
        <dbReference type="SAM" id="MobiDB-lite"/>
    </source>
</evidence>
<dbReference type="InParanoid" id="A0A0C3DDQ6"/>
<dbReference type="AlphaFoldDB" id="A0A0C3DDQ6"/>
<keyword evidence="3" id="KW-1185">Reference proteome</keyword>
<evidence type="ECO:0000313" key="3">
    <source>
        <dbReference type="Proteomes" id="UP000053989"/>
    </source>
</evidence>
<dbReference type="HOGENOM" id="CLU_111214_0_0_1"/>
<dbReference type="Proteomes" id="UP000053989">
    <property type="component" value="Unassembled WGS sequence"/>
</dbReference>
<proteinExistence type="predicted"/>
<dbReference type="EMBL" id="KN822159">
    <property type="protein sequence ID" value="KIM54211.1"/>
    <property type="molecule type" value="Genomic_DNA"/>
</dbReference>
<feature type="compositionally biased region" description="Low complexity" evidence="1">
    <location>
        <begin position="154"/>
        <end position="171"/>
    </location>
</feature>
<dbReference type="OrthoDB" id="3262473at2759"/>
<organism evidence="2 3">
    <name type="scientific">Scleroderma citrinum Foug A</name>
    <dbReference type="NCBI Taxonomy" id="1036808"/>
    <lineage>
        <taxon>Eukaryota</taxon>
        <taxon>Fungi</taxon>
        <taxon>Dikarya</taxon>
        <taxon>Basidiomycota</taxon>
        <taxon>Agaricomycotina</taxon>
        <taxon>Agaricomycetes</taxon>
        <taxon>Agaricomycetidae</taxon>
        <taxon>Boletales</taxon>
        <taxon>Sclerodermatineae</taxon>
        <taxon>Sclerodermataceae</taxon>
        <taxon>Scleroderma</taxon>
    </lineage>
</organism>
<feature type="region of interest" description="Disordered" evidence="1">
    <location>
        <begin position="151"/>
        <end position="182"/>
    </location>
</feature>
<gene>
    <name evidence="2" type="ORF">SCLCIDRAFT_31242</name>
</gene>
<reference evidence="3" key="2">
    <citation type="submission" date="2015-01" db="EMBL/GenBank/DDBJ databases">
        <title>Evolutionary Origins and Diversification of the Mycorrhizal Mutualists.</title>
        <authorList>
            <consortium name="DOE Joint Genome Institute"/>
            <consortium name="Mycorrhizal Genomics Consortium"/>
            <person name="Kohler A."/>
            <person name="Kuo A."/>
            <person name="Nagy L.G."/>
            <person name="Floudas D."/>
            <person name="Copeland A."/>
            <person name="Barry K.W."/>
            <person name="Cichocki N."/>
            <person name="Veneault-Fourrey C."/>
            <person name="LaButti K."/>
            <person name="Lindquist E.A."/>
            <person name="Lipzen A."/>
            <person name="Lundell T."/>
            <person name="Morin E."/>
            <person name="Murat C."/>
            <person name="Riley R."/>
            <person name="Ohm R."/>
            <person name="Sun H."/>
            <person name="Tunlid A."/>
            <person name="Henrissat B."/>
            <person name="Grigoriev I.V."/>
            <person name="Hibbett D.S."/>
            <person name="Martin F."/>
        </authorList>
    </citation>
    <scope>NUCLEOTIDE SEQUENCE [LARGE SCALE GENOMIC DNA]</scope>
    <source>
        <strain evidence="3">Foug A</strain>
    </source>
</reference>
<feature type="compositionally biased region" description="Basic and acidic residues" evidence="1">
    <location>
        <begin position="1"/>
        <end position="14"/>
    </location>
</feature>
<sequence length="218" mass="24121">MHDYQLPERLDMLKRQRPATPPPVSLDPFPYFPGRSFRPLPQRASDSASLSERRSKRRRVLDSTLTGPGSSRKEESDGEEGWVCDDDAGQPCPGATCHTDIDYKRPNCLLHELHVLHQHRLMFSPSNHPSSTYGLLPPPIYAHPNVHGNVDATSVLPQSSPSKSPVPQSSLTSGPSASHGHVWQPHLGQAVLHEAESVWEHYEGTNRSSSFPCACALR</sequence>